<sequence>MMILPTARPAIPPSVSPAPPAPAPQSCLHHFFLAACAAHSHQTFHALPRTQRARTTALRAASRRRRAWVGVEQVDGLRMCGVCVGRVCESFVLGGARVGLPRHDATRSMVPYCRHTHAWAGVGNPLGWAGAGGGVTAGLGWEEGNVVDERGCVCVCPCPCRAVVPGWRGDAGLCTSQPAGTYGRLARQGSTRKTIEWSFARR</sequence>
<evidence type="ECO:0000313" key="2">
    <source>
        <dbReference type="Proteomes" id="UP000799764"/>
    </source>
</evidence>
<organism evidence="1 2">
    <name type="scientific">Karstenula rhodostoma CBS 690.94</name>
    <dbReference type="NCBI Taxonomy" id="1392251"/>
    <lineage>
        <taxon>Eukaryota</taxon>
        <taxon>Fungi</taxon>
        <taxon>Dikarya</taxon>
        <taxon>Ascomycota</taxon>
        <taxon>Pezizomycotina</taxon>
        <taxon>Dothideomycetes</taxon>
        <taxon>Pleosporomycetidae</taxon>
        <taxon>Pleosporales</taxon>
        <taxon>Massarineae</taxon>
        <taxon>Didymosphaeriaceae</taxon>
        <taxon>Karstenula</taxon>
    </lineage>
</organism>
<evidence type="ECO:0000313" key="1">
    <source>
        <dbReference type="EMBL" id="KAF2452163.1"/>
    </source>
</evidence>
<dbReference type="AlphaFoldDB" id="A0A9P4PZQ4"/>
<dbReference type="Proteomes" id="UP000799764">
    <property type="component" value="Unassembled WGS sequence"/>
</dbReference>
<reference evidence="1" key="1">
    <citation type="journal article" date="2020" name="Stud. Mycol.">
        <title>101 Dothideomycetes genomes: a test case for predicting lifestyles and emergence of pathogens.</title>
        <authorList>
            <person name="Haridas S."/>
            <person name="Albert R."/>
            <person name="Binder M."/>
            <person name="Bloem J."/>
            <person name="Labutti K."/>
            <person name="Salamov A."/>
            <person name="Andreopoulos B."/>
            <person name="Baker S."/>
            <person name="Barry K."/>
            <person name="Bills G."/>
            <person name="Bluhm B."/>
            <person name="Cannon C."/>
            <person name="Castanera R."/>
            <person name="Culley D."/>
            <person name="Daum C."/>
            <person name="Ezra D."/>
            <person name="Gonzalez J."/>
            <person name="Henrissat B."/>
            <person name="Kuo A."/>
            <person name="Liang C."/>
            <person name="Lipzen A."/>
            <person name="Lutzoni F."/>
            <person name="Magnuson J."/>
            <person name="Mondo S."/>
            <person name="Nolan M."/>
            <person name="Ohm R."/>
            <person name="Pangilinan J."/>
            <person name="Park H.-J."/>
            <person name="Ramirez L."/>
            <person name="Alfaro M."/>
            <person name="Sun H."/>
            <person name="Tritt A."/>
            <person name="Yoshinaga Y."/>
            <person name="Zwiers L.-H."/>
            <person name="Turgeon B."/>
            <person name="Goodwin S."/>
            <person name="Spatafora J."/>
            <person name="Crous P."/>
            <person name="Grigoriev I."/>
        </authorList>
    </citation>
    <scope>NUCLEOTIDE SEQUENCE</scope>
    <source>
        <strain evidence="1">CBS 690.94</strain>
    </source>
</reference>
<proteinExistence type="predicted"/>
<keyword evidence="2" id="KW-1185">Reference proteome</keyword>
<name>A0A9P4PZQ4_9PLEO</name>
<protein>
    <submittedName>
        <fullName evidence="1">Uncharacterized protein</fullName>
    </submittedName>
</protein>
<accession>A0A9P4PZQ4</accession>
<dbReference type="EMBL" id="MU001492">
    <property type="protein sequence ID" value="KAF2452163.1"/>
    <property type="molecule type" value="Genomic_DNA"/>
</dbReference>
<comment type="caution">
    <text evidence="1">The sequence shown here is derived from an EMBL/GenBank/DDBJ whole genome shotgun (WGS) entry which is preliminary data.</text>
</comment>
<gene>
    <name evidence="1" type="ORF">P171DRAFT_20419</name>
</gene>